<sequence length="384" mass="43382">MEDLKMNGKEQRKYWLDTMLLIGAPVLEALKRRTLTKTLPVEFHSGRGGFAPLEAFARLACGMAPWLELEGLEGEEEKLRGYYAKLMLEALDAATDPESADVMDFEAEGQPLVDAAFLAHALVRAPKRLASQLNERVRGNVIAALKKTRRTAPSGSNWLLFSAMVEAALYILGDPEYDRMRVGYAVHMFMDWYKGDGVYGDGKDFRWDYYNSFVIQPMLVDVITLFEQDSAHYPQLKPLVMQRARRYATVLERMIAPDGTYPFLGRSIVYRFGAFQLLAQAALQHFLEESLQPAQVRCALTAVIKRIMEFPGNLDENGWLRPGVYGYQPELAESYINTGSLYLCATVFLPLGLLPEDSFWSGENQNWTSRQIAAGENVIRDHAL</sequence>
<dbReference type="AlphaFoldDB" id="A0A089M1F1"/>
<dbReference type="Proteomes" id="UP000029500">
    <property type="component" value="Chromosome"/>
</dbReference>
<evidence type="ECO:0000313" key="2">
    <source>
        <dbReference type="EMBL" id="AIQ67566.1"/>
    </source>
</evidence>
<proteinExistence type="predicted"/>
<name>A0A089M1F1_9BACL</name>
<dbReference type="eggNOG" id="COG4289">
    <property type="taxonomic scope" value="Bacteria"/>
</dbReference>
<dbReference type="HOGENOM" id="CLU_028269_2_0_9"/>
<protein>
    <recommendedName>
        <fullName evidence="1">DUF2264 domain-containing protein</fullName>
    </recommendedName>
</protein>
<evidence type="ECO:0000313" key="3">
    <source>
        <dbReference type="Proteomes" id="UP000029500"/>
    </source>
</evidence>
<organism evidence="2 3">
    <name type="scientific">Paenibacillus graminis</name>
    <dbReference type="NCBI Taxonomy" id="189425"/>
    <lineage>
        <taxon>Bacteria</taxon>
        <taxon>Bacillati</taxon>
        <taxon>Bacillota</taxon>
        <taxon>Bacilli</taxon>
        <taxon>Bacillales</taxon>
        <taxon>Paenibacillaceae</taxon>
        <taxon>Paenibacillus</taxon>
    </lineage>
</organism>
<dbReference type="InterPro" id="IPR049349">
    <property type="entry name" value="DUF2264_N"/>
</dbReference>
<dbReference type="EMBL" id="CP009287">
    <property type="protein sequence ID" value="AIQ67566.1"/>
    <property type="molecule type" value="Genomic_DNA"/>
</dbReference>
<dbReference type="KEGG" id="pgm:PGRAT_07880"/>
<reference evidence="2 3" key="1">
    <citation type="submission" date="2014-08" db="EMBL/GenBank/DDBJ databases">
        <title>Comparative genomics of the Paenibacillus odorifer group.</title>
        <authorList>
            <person name="den Bakker H.C."/>
            <person name="Tsai Y.-C."/>
            <person name="Martin N."/>
            <person name="Korlach J."/>
            <person name="Wiedmann M."/>
        </authorList>
    </citation>
    <scope>NUCLEOTIDE SEQUENCE [LARGE SCALE GENOMIC DNA]</scope>
    <source>
        <strain evidence="2 3">DSM 15220</strain>
    </source>
</reference>
<evidence type="ECO:0000259" key="1">
    <source>
        <dbReference type="Pfam" id="PF10022"/>
    </source>
</evidence>
<keyword evidence="3" id="KW-1185">Reference proteome</keyword>
<dbReference type="PANTHER" id="PTHR35339">
    <property type="entry name" value="LINALOOL DEHYDRATASE_ISOMERASE DOMAIN-CONTAINING PROTEIN"/>
    <property type="match status" value="1"/>
</dbReference>
<dbReference type="InterPro" id="IPR016624">
    <property type="entry name" value="UCP014753"/>
</dbReference>
<dbReference type="PANTHER" id="PTHR35339:SF3">
    <property type="entry name" value="DUF2264 DOMAIN-CONTAINING PROTEIN"/>
    <property type="match status" value="1"/>
</dbReference>
<dbReference type="PIRSF" id="PIRSF014753">
    <property type="entry name" value="UCP014753"/>
    <property type="match status" value="1"/>
</dbReference>
<dbReference type="Pfam" id="PF10022">
    <property type="entry name" value="DUF2264"/>
    <property type="match status" value="1"/>
</dbReference>
<dbReference type="STRING" id="189425.PGRAT_07880"/>
<feature type="domain" description="DUF2264" evidence="1">
    <location>
        <begin position="11"/>
        <end position="367"/>
    </location>
</feature>
<gene>
    <name evidence="2" type="ORF">PGRAT_07880</name>
</gene>
<accession>A0A089M1F1</accession>